<reference evidence="2 3" key="1">
    <citation type="submission" date="2016-09" db="EMBL/GenBank/DDBJ databases">
        <title>The draft genome of Dichanthelium oligosanthes: A C3 panicoid grass species.</title>
        <authorList>
            <person name="Studer A.J."/>
            <person name="Schnable J.C."/>
            <person name="Brutnell T.P."/>
        </authorList>
    </citation>
    <scope>NUCLEOTIDE SEQUENCE [LARGE SCALE GENOMIC DNA]</scope>
    <source>
        <strain evidence="3">cv. Kellogg 1175</strain>
        <tissue evidence="2">Leaf</tissue>
    </source>
</reference>
<dbReference type="PANTHER" id="PTHR43834:SF6">
    <property type="entry name" value="GTPASE DER"/>
    <property type="match status" value="1"/>
</dbReference>
<dbReference type="EMBL" id="LWDX02026107">
    <property type="protein sequence ID" value="OEL30193.1"/>
    <property type="molecule type" value="Genomic_DNA"/>
</dbReference>
<dbReference type="CDD" id="cd01894">
    <property type="entry name" value="EngA1"/>
    <property type="match status" value="1"/>
</dbReference>
<comment type="caution">
    <text evidence="2">The sequence shown here is derived from an EMBL/GenBank/DDBJ whole genome shotgun (WGS) entry which is preliminary data.</text>
</comment>
<dbReference type="PANTHER" id="PTHR43834">
    <property type="entry name" value="GTPASE DER"/>
    <property type="match status" value="1"/>
</dbReference>
<dbReference type="Pfam" id="PF01926">
    <property type="entry name" value="MMR_HSR1"/>
    <property type="match status" value="1"/>
</dbReference>
<dbReference type="OrthoDB" id="8954335at2759"/>
<organism evidence="2 3">
    <name type="scientific">Dichanthelium oligosanthes</name>
    <dbReference type="NCBI Taxonomy" id="888268"/>
    <lineage>
        <taxon>Eukaryota</taxon>
        <taxon>Viridiplantae</taxon>
        <taxon>Streptophyta</taxon>
        <taxon>Embryophyta</taxon>
        <taxon>Tracheophyta</taxon>
        <taxon>Spermatophyta</taxon>
        <taxon>Magnoliopsida</taxon>
        <taxon>Liliopsida</taxon>
        <taxon>Poales</taxon>
        <taxon>Poaceae</taxon>
        <taxon>PACMAD clade</taxon>
        <taxon>Panicoideae</taxon>
        <taxon>Panicodae</taxon>
        <taxon>Paniceae</taxon>
        <taxon>Dichantheliinae</taxon>
        <taxon>Dichanthelium</taxon>
    </lineage>
</organism>
<dbReference type="InterPro" id="IPR005225">
    <property type="entry name" value="Small_GTP-bd"/>
</dbReference>
<feature type="domain" description="G" evidence="1">
    <location>
        <begin position="99"/>
        <end position="214"/>
    </location>
</feature>
<dbReference type="Proteomes" id="UP000095767">
    <property type="component" value="Unassembled WGS sequence"/>
</dbReference>
<dbReference type="PRINTS" id="PR00326">
    <property type="entry name" value="GTP1OBG"/>
</dbReference>
<dbReference type="SUPFAM" id="SSF52540">
    <property type="entry name" value="P-loop containing nucleoside triphosphate hydrolases"/>
    <property type="match status" value="1"/>
</dbReference>
<evidence type="ECO:0000259" key="1">
    <source>
        <dbReference type="Pfam" id="PF01926"/>
    </source>
</evidence>
<dbReference type="NCBIfam" id="TIGR00231">
    <property type="entry name" value="small_GTP"/>
    <property type="match status" value="1"/>
</dbReference>
<evidence type="ECO:0000313" key="3">
    <source>
        <dbReference type="Proteomes" id="UP000095767"/>
    </source>
</evidence>
<proteinExistence type="predicted"/>
<dbReference type="GO" id="GO:0005525">
    <property type="term" value="F:GTP binding"/>
    <property type="evidence" value="ECO:0007669"/>
    <property type="project" value="InterPro"/>
</dbReference>
<dbReference type="Gene3D" id="3.40.50.300">
    <property type="entry name" value="P-loop containing nucleotide triphosphate hydrolases"/>
    <property type="match status" value="1"/>
</dbReference>
<dbReference type="InterPro" id="IPR006073">
    <property type="entry name" value="GTP-bd"/>
</dbReference>
<accession>A0A1E5VYJ2</accession>
<name>A0A1E5VYJ2_9POAL</name>
<gene>
    <name evidence="2" type="ORF">BAE44_0008788</name>
</gene>
<sequence>MAAAAAVLRAALRRGRPAAAALLPHRSIPSARSLPPPPPLGRALPQLPRLPFSAGFGYSTASEDLVHPVRPKGKSKARKNPMKQSRFDFTKVDAALLPTVILVGRPNVGKSALFNRFIRRREALVYNTPGDHVTRDIREGVAKLGDLRFRVLDSAGLETAATSGSILARTADMTGNVLARSQFAIFLIDPLDLEVGQWLRKHASGIHTLVAMNKSESLDEHGVLTAAAGEAHKLGFGDPVAISAETGLGMAELYEVLRPLFEEYMFQLPNSKFAAIYAMIWYLYYLF</sequence>
<dbReference type="AlphaFoldDB" id="A0A1E5VYJ2"/>
<evidence type="ECO:0000313" key="2">
    <source>
        <dbReference type="EMBL" id="OEL30193.1"/>
    </source>
</evidence>
<keyword evidence="3" id="KW-1185">Reference proteome</keyword>
<protein>
    <submittedName>
        <fullName evidence="2">GTPase Der</fullName>
    </submittedName>
</protein>
<dbReference type="InterPro" id="IPR027417">
    <property type="entry name" value="P-loop_NTPase"/>
</dbReference>
<dbReference type="STRING" id="888268.A0A1E5VYJ2"/>